<sequence length="396" mass="43661">MQPKIVILGAGYGGLAAAIHLEKHHIPFTLINKHSYHYFKTLLHEAAGGRHDAQTYAIDLRDILHRKTSVMVKDTVRELDIRTKTVWTEAGCYEYDKLVIALGSQTATFGIPGLAQHAFVLDSLATAKAIREHIEYSFARYARTGEPKDLKIVVAGGGLTGVELMGELADFAPKLLRQHQLSADDFELTLVHGHDEILPNVHRDLRQVAMHKLQERGVKLLLGERVTGANEAEILLASGKSLHAHTFIWTGGVEAPSLLRESGLPVDSRNRVEVNTYLQVKGHPDVFAIGDSAHFTTSDDDVLPPTGQVAEQMGKHAAENLVQLWHSDTMREFVYHDHGMVASLGPTYGVAEVGHHHATGTAALVLKDGSKMKYLMHLGGPIALLKKHKQWIEIEM</sequence>
<protein>
    <submittedName>
        <fullName evidence="7">NADH dehydrogenase FAD-containing subunit</fullName>
    </submittedName>
</protein>
<dbReference type="GO" id="GO:0003955">
    <property type="term" value="F:NAD(P)H dehydrogenase (quinone) activity"/>
    <property type="evidence" value="ECO:0007669"/>
    <property type="project" value="TreeGrafter"/>
</dbReference>
<dbReference type="PRINTS" id="PR00368">
    <property type="entry name" value="FADPNR"/>
</dbReference>
<evidence type="ECO:0000256" key="4">
    <source>
        <dbReference type="ARBA" id="ARBA00022827"/>
    </source>
</evidence>
<accession>A0A4V3HEP1</accession>
<keyword evidence="5" id="KW-0560">Oxidoreductase</keyword>
<dbReference type="EMBL" id="SORF01000004">
    <property type="protein sequence ID" value="TDY49721.1"/>
    <property type="molecule type" value="Genomic_DNA"/>
</dbReference>
<dbReference type="InterPro" id="IPR051169">
    <property type="entry name" value="NADH-Q_oxidoreductase"/>
</dbReference>
<dbReference type="PANTHER" id="PTHR42913:SF3">
    <property type="entry name" value="64 KDA MITOCHONDRIAL NADH DEHYDROGENASE (EUROFUNG)"/>
    <property type="match status" value="1"/>
</dbReference>
<proteinExistence type="inferred from homology"/>
<reference evidence="7 8" key="1">
    <citation type="submission" date="2019-03" db="EMBL/GenBank/DDBJ databases">
        <title>Genomic Encyclopedia of Type Strains, Phase IV (KMG-IV): sequencing the most valuable type-strain genomes for metagenomic binning, comparative biology and taxonomic classification.</title>
        <authorList>
            <person name="Goeker M."/>
        </authorList>
    </citation>
    <scope>NUCLEOTIDE SEQUENCE [LARGE SCALE GENOMIC DNA]</scope>
    <source>
        <strain evidence="7 8">DSM 17974</strain>
    </source>
</reference>
<comment type="caution">
    <text evidence="7">The sequence shown here is derived from an EMBL/GenBank/DDBJ whole genome shotgun (WGS) entry which is preliminary data.</text>
</comment>
<comment type="similarity">
    <text evidence="2">Belongs to the NADH dehydrogenase family.</text>
</comment>
<evidence type="ECO:0000256" key="5">
    <source>
        <dbReference type="ARBA" id="ARBA00023002"/>
    </source>
</evidence>
<dbReference type="InterPro" id="IPR023753">
    <property type="entry name" value="FAD/NAD-binding_dom"/>
</dbReference>
<feature type="domain" description="FAD/NAD(P)-binding" evidence="6">
    <location>
        <begin position="4"/>
        <end position="314"/>
    </location>
</feature>
<dbReference type="GO" id="GO:0019646">
    <property type="term" value="P:aerobic electron transport chain"/>
    <property type="evidence" value="ECO:0007669"/>
    <property type="project" value="TreeGrafter"/>
</dbReference>
<dbReference type="PANTHER" id="PTHR42913">
    <property type="entry name" value="APOPTOSIS-INDUCING FACTOR 1"/>
    <property type="match status" value="1"/>
</dbReference>
<dbReference type="Gene3D" id="3.50.50.100">
    <property type="match status" value="1"/>
</dbReference>
<dbReference type="OrthoDB" id="9781621at2"/>
<dbReference type="Proteomes" id="UP000294581">
    <property type="component" value="Unassembled WGS sequence"/>
</dbReference>
<dbReference type="AlphaFoldDB" id="A0A4V3HEP1"/>
<dbReference type="PRINTS" id="PR00411">
    <property type="entry name" value="PNDRDTASEI"/>
</dbReference>
<dbReference type="InterPro" id="IPR036188">
    <property type="entry name" value="FAD/NAD-bd_sf"/>
</dbReference>
<dbReference type="SUPFAM" id="SSF51905">
    <property type="entry name" value="FAD/NAD(P)-binding domain"/>
    <property type="match status" value="1"/>
</dbReference>
<organism evidence="7 8">
    <name type="scientific">Alicyclobacillus sacchari</name>
    <dbReference type="NCBI Taxonomy" id="392010"/>
    <lineage>
        <taxon>Bacteria</taxon>
        <taxon>Bacillati</taxon>
        <taxon>Bacillota</taxon>
        <taxon>Bacilli</taxon>
        <taxon>Bacillales</taxon>
        <taxon>Alicyclobacillaceae</taxon>
        <taxon>Alicyclobacillus</taxon>
    </lineage>
</organism>
<evidence type="ECO:0000313" key="8">
    <source>
        <dbReference type="Proteomes" id="UP000294581"/>
    </source>
</evidence>
<name>A0A4V3HEP1_9BACL</name>
<evidence type="ECO:0000256" key="2">
    <source>
        <dbReference type="ARBA" id="ARBA00005272"/>
    </source>
</evidence>
<evidence type="ECO:0000259" key="6">
    <source>
        <dbReference type="Pfam" id="PF07992"/>
    </source>
</evidence>
<comment type="cofactor">
    <cofactor evidence="1">
        <name>FAD</name>
        <dbReference type="ChEBI" id="CHEBI:57692"/>
    </cofactor>
</comment>
<evidence type="ECO:0000313" key="7">
    <source>
        <dbReference type="EMBL" id="TDY49721.1"/>
    </source>
</evidence>
<dbReference type="RefSeq" id="WP_134159146.1">
    <property type="nucleotide sequence ID" value="NZ_SORF01000004.1"/>
</dbReference>
<gene>
    <name evidence="7" type="ORF">C7445_104234</name>
</gene>
<evidence type="ECO:0000256" key="3">
    <source>
        <dbReference type="ARBA" id="ARBA00022630"/>
    </source>
</evidence>
<keyword evidence="3" id="KW-0285">Flavoprotein</keyword>
<dbReference type="Pfam" id="PF07992">
    <property type="entry name" value="Pyr_redox_2"/>
    <property type="match status" value="1"/>
</dbReference>
<keyword evidence="8" id="KW-1185">Reference proteome</keyword>
<evidence type="ECO:0000256" key="1">
    <source>
        <dbReference type="ARBA" id="ARBA00001974"/>
    </source>
</evidence>
<keyword evidence="4" id="KW-0274">FAD</keyword>